<evidence type="ECO:0000313" key="2">
    <source>
        <dbReference type="EMBL" id="MBB3204696.1"/>
    </source>
</evidence>
<feature type="compositionally biased region" description="Low complexity" evidence="1">
    <location>
        <begin position="24"/>
        <end position="34"/>
    </location>
</feature>
<feature type="region of interest" description="Disordered" evidence="1">
    <location>
        <begin position="1"/>
        <end position="38"/>
    </location>
</feature>
<name>A0A7W5H4C7_9BACT</name>
<evidence type="ECO:0000256" key="1">
    <source>
        <dbReference type="SAM" id="MobiDB-lite"/>
    </source>
</evidence>
<gene>
    <name evidence="2" type="ORF">FHS27_000460</name>
</gene>
<evidence type="ECO:0000313" key="3">
    <source>
        <dbReference type="Proteomes" id="UP000536179"/>
    </source>
</evidence>
<dbReference type="RefSeq" id="WP_184301020.1">
    <property type="nucleotide sequence ID" value="NZ_JACHXU010000001.1"/>
</dbReference>
<sequence>MSQSINPTTPHAETVSDQARETASRAAAHASEVAQDAARHFVREPAQDLFSLAKQYARENPDVAACWAFGLGVVVGWKLKP</sequence>
<comment type="caution">
    <text evidence="2">The sequence shown here is derived from an EMBL/GenBank/DDBJ whole genome shotgun (WGS) entry which is preliminary data.</text>
</comment>
<dbReference type="EMBL" id="JACHXU010000001">
    <property type="protein sequence ID" value="MBB3204696.1"/>
    <property type="molecule type" value="Genomic_DNA"/>
</dbReference>
<reference evidence="2 3" key="1">
    <citation type="submission" date="2020-08" db="EMBL/GenBank/DDBJ databases">
        <title>Genomic Encyclopedia of Type Strains, Phase III (KMG-III): the genomes of soil and plant-associated and newly described type strains.</title>
        <authorList>
            <person name="Whitman W."/>
        </authorList>
    </citation>
    <scope>NUCLEOTIDE SEQUENCE [LARGE SCALE GENOMIC DNA]</scope>
    <source>
        <strain evidence="2 3">CECT 8075</strain>
    </source>
</reference>
<dbReference type="AlphaFoldDB" id="A0A7W5H4C7"/>
<dbReference type="Proteomes" id="UP000536179">
    <property type="component" value="Unassembled WGS sequence"/>
</dbReference>
<feature type="compositionally biased region" description="Polar residues" evidence="1">
    <location>
        <begin position="1"/>
        <end position="17"/>
    </location>
</feature>
<organism evidence="2 3">
    <name type="scientific">Aporhodopirellula rubra</name>
    <dbReference type="NCBI Taxonomy" id="980271"/>
    <lineage>
        <taxon>Bacteria</taxon>
        <taxon>Pseudomonadati</taxon>
        <taxon>Planctomycetota</taxon>
        <taxon>Planctomycetia</taxon>
        <taxon>Pirellulales</taxon>
        <taxon>Pirellulaceae</taxon>
        <taxon>Aporhodopirellula</taxon>
    </lineage>
</organism>
<accession>A0A7W5H4C7</accession>
<keyword evidence="3" id="KW-1185">Reference proteome</keyword>
<protein>
    <submittedName>
        <fullName evidence="2">ElaB/YqjD/DUF883 family membrane-anchored ribosome-binding protein</fullName>
    </submittedName>
</protein>
<proteinExistence type="predicted"/>